<keyword evidence="2" id="KW-1185">Reference proteome</keyword>
<gene>
    <name evidence="1" type="ORF">HW555_007385</name>
</gene>
<evidence type="ECO:0000313" key="2">
    <source>
        <dbReference type="Proteomes" id="UP000648187"/>
    </source>
</evidence>
<dbReference type="EMBL" id="JACKWZ010000124">
    <property type="protein sequence ID" value="KAF9414805.1"/>
    <property type="molecule type" value="Genomic_DNA"/>
</dbReference>
<dbReference type="Pfam" id="PF01161">
    <property type="entry name" value="PBP"/>
    <property type="match status" value="2"/>
</dbReference>
<proteinExistence type="predicted"/>
<sequence>MSVTMSLVSQAFQSSKIVPDVIPTPPSANIELKYPSGAVASQGNELTPTQVKDQPNVSYEADPNAFYTLVFTDPDNYDGPEPVYREWHHWLVGNIPGSDVSKGEVLSGYIGSGPPEGTGIHRYVYILYKQPGKLAFDEKRLTNKSIDGRAAFSTKKFAEKYNLGAPVAGNFYRAQFDDFVPLLYKSLGMRWLCVLPLFVYVNILIASPVPSDIAQTFLEHEVVPDVLSVAPAEYLTVKFPSGAKVNGGNVLTPTLVKDLPTLSWNANPDLFYTIVNTDPDAPSRAEPVVGEFAHWLVGNAPGDDIAAGDQLMQYFGAGPSLGSGLHRYVFLVYEQPGKLEFDEPRINLTTANRDYFSIANFAKKYNLGDPVAGNFYQAEYDDYVPVLLDGVRLCAKLPVQEGHIVVVLSLVEVARDGIAQVVLLSEVSDRELTTILT</sequence>
<protein>
    <recommendedName>
        <fullName evidence="3">Phosphatidylethanolamine binding protein</fullName>
    </recommendedName>
</protein>
<accession>A0A835GF68</accession>
<dbReference type="Proteomes" id="UP000648187">
    <property type="component" value="Unassembled WGS sequence"/>
</dbReference>
<comment type="caution">
    <text evidence="1">The sequence shown here is derived from an EMBL/GenBank/DDBJ whole genome shotgun (WGS) entry which is preliminary data.</text>
</comment>
<name>A0A835GF68_SPOEX</name>
<dbReference type="AlphaFoldDB" id="A0A835GF68"/>
<dbReference type="PANTHER" id="PTHR11362">
    <property type="entry name" value="PHOSPHATIDYLETHANOLAMINE-BINDING PROTEIN"/>
    <property type="match status" value="1"/>
</dbReference>
<dbReference type="Gene3D" id="3.90.280.10">
    <property type="entry name" value="PEBP-like"/>
    <property type="match status" value="2"/>
</dbReference>
<dbReference type="InterPro" id="IPR036610">
    <property type="entry name" value="PEBP-like_sf"/>
</dbReference>
<reference evidence="1" key="1">
    <citation type="submission" date="2020-08" db="EMBL/GenBank/DDBJ databases">
        <title>Spodoptera exigua strain:BAW_Kor-Di-RS1 Genome sequencing and assembly.</title>
        <authorList>
            <person name="Kim J."/>
            <person name="Nam H.Y."/>
            <person name="Kwon M."/>
            <person name="Choi J.H."/>
            <person name="Cho S.R."/>
            <person name="Kim G.-H."/>
        </authorList>
    </citation>
    <scope>NUCLEOTIDE SEQUENCE</scope>
    <source>
        <strain evidence="1">BAW_Kor-Di-RS1</strain>
        <tissue evidence="1">Whole-body</tissue>
    </source>
</reference>
<evidence type="ECO:0000313" key="1">
    <source>
        <dbReference type="EMBL" id="KAF9414805.1"/>
    </source>
</evidence>
<dbReference type="InterPro" id="IPR035810">
    <property type="entry name" value="PEBP_euk"/>
</dbReference>
<dbReference type="CDD" id="cd00866">
    <property type="entry name" value="PEBP_euk"/>
    <property type="match status" value="2"/>
</dbReference>
<dbReference type="InterPro" id="IPR008914">
    <property type="entry name" value="PEBP"/>
</dbReference>
<dbReference type="PANTHER" id="PTHR11362:SF82">
    <property type="entry name" value="PHOSPHATIDYLETHANOLAMINE-BINDING PROTEIN 4"/>
    <property type="match status" value="1"/>
</dbReference>
<dbReference type="SUPFAM" id="SSF49777">
    <property type="entry name" value="PEBP-like"/>
    <property type="match status" value="2"/>
</dbReference>
<organism evidence="1 2">
    <name type="scientific">Spodoptera exigua</name>
    <name type="common">Beet armyworm</name>
    <name type="synonym">Noctua fulgens</name>
    <dbReference type="NCBI Taxonomy" id="7107"/>
    <lineage>
        <taxon>Eukaryota</taxon>
        <taxon>Metazoa</taxon>
        <taxon>Ecdysozoa</taxon>
        <taxon>Arthropoda</taxon>
        <taxon>Hexapoda</taxon>
        <taxon>Insecta</taxon>
        <taxon>Pterygota</taxon>
        <taxon>Neoptera</taxon>
        <taxon>Endopterygota</taxon>
        <taxon>Lepidoptera</taxon>
        <taxon>Glossata</taxon>
        <taxon>Ditrysia</taxon>
        <taxon>Noctuoidea</taxon>
        <taxon>Noctuidae</taxon>
        <taxon>Amphipyrinae</taxon>
        <taxon>Spodoptera</taxon>
    </lineage>
</organism>
<evidence type="ECO:0008006" key="3">
    <source>
        <dbReference type="Google" id="ProtNLM"/>
    </source>
</evidence>